<keyword evidence="2" id="KW-1185">Reference proteome</keyword>
<evidence type="ECO:0000313" key="2">
    <source>
        <dbReference type="Proteomes" id="UP001150941"/>
    </source>
</evidence>
<dbReference type="GeneID" id="83205916"/>
<dbReference type="RefSeq" id="XP_058326943.1">
    <property type="nucleotide sequence ID" value="XM_058478613.1"/>
</dbReference>
<dbReference type="AlphaFoldDB" id="A0A9W9TEW6"/>
<protein>
    <submittedName>
        <fullName evidence="1">Uncharacterized protein</fullName>
    </submittedName>
</protein>
<accession>A0A9W9TEW6</accession>
<name>A0A9W9TEW6_9EURO</name>
<gene>
    <name evidence="1" type="ORF">N7468_009317</name>
</gene>
<dbReference type="Proteomes" id="UP001150941">
    <property type="component" value="Unassembled WGS sequence"/>
</dbReference>
<reference evidence="1" key="1">
    <citation type="submission" date="2022-11" db="EMBL/GenBank/DDBJ databases">
        <authorList>
            <person name="Petersen C."/>
        </authorList>
    </citation>
    <scope>NUCLEOTIDE SEQUENCE</scope>
    <source>
        <strain evidence="1">IBT 19713</strain>
    </source>
</reference>
<dbReference type="EMBL" id="JAPQKS010000007">
    <property type="protein sequence ID" value="KAJ5220113.1"/>
    <property type="molecule type" value="Genomic_DNA"/>
</dbReference>
<proteinExistence type="predicted"/>
<comment type="caution">
    <text evidence="1">The sequence shown here is derived from an EMBL/GenBank/DDBJ whole genome shotgun (WGS) entry which is preliminary data.</text>
</comment>
<evidence type="ECO:0000313" key="1">
    <source>
        <dbReference type="EMBL" id="KAJ5220113.1"/>
    </source>
</evidence>
<organism evidence="1 2">
    <name type="scientific">Penicillium chermesinum</name>
    <dbReference type="NCBI Taxonomy" id="63820"/>
    <lineage>
        <taxon>Eukaryota</taxon>
        <taxon>Fungi</taxon>
        <taxon>Dikarya</taxon>
        <taxon>Ascomycota</taxon>
        <taxon>Pezizomycotina</taxon>
        <taxon>Eurotiomycetes</taxon>
        <taxon>Eurotiomycetidae</taxon>
        <taxon>Eurotiales</taxon>
        <taxon>Aspergillaceae</taxon>
        <taxon>Penicillium</taxon>
    </lineage>
</organism>
<sequence length="69" mass="7697">METRTGCAGNYYTWFISPGSAAGRITDRRGFKRQVEPPWIAGPSGVPLLVTTRPRLSWGAVAKYKLRWG</sequence>
<reference evidence="1" key="2">
    <citation type="journal article" date="2023" name="IMA Fungus">
        <title>Comparative genomic study of the Penicillium genus elucidates a diverse pangenome and 15 lateral gene transfer events.</title>
        <authorList>
            <person name="Petersen C."/>
            <person name="Sorensen T."/>
            <person name="Nielsen M.R."/>
            <person name="Sondergaard T.E."/>
            <person name="Sorensen J.L."/>
            <person name="Fitzpatrick D.A."/>
            <person name="Frisvad J.C."/>
            <person name="Nielsen K.L."/>
        </authorList>
    </citation>
    <scope>NUCLEOTIDE SEQUENCE</scope>
    <source>
        <strain evidence="1">IBT 19713</strain>
    </source>
</reference>